<dbReference type="OrthoDB" id="9776955at2"/>
<evidence type="ECO:0000313" key="2">
    <source>
        <dbReference type="EMBL" id="AXY26608.1"/>
    </source>
</evidence>
<keyword evidence="1" id="KW-0732">Signal</keyword>
<dbReference type="KEGG" id="abae:CL176_11685"/>
<keyword evidence="3" id="KW-1185">Reference proteome</keyword>
<evidence type="ECO:0000313" key="3">
    <source>
        <dbReference type="Proteomes" id="UP000263232"/>
    </source>
</evidence>
<gene>
    <name evidence="2" type="ORF">CL176_11685</name>
</gene>
<dbReference type="CDD" id="cd06325">
    <property type="entry name" value="PBP1_ABC_unchar_transporter"/>
    <property type="match status" value="1"/>
</dbReference>
<sequence>MEKNRVKEGISMNKWIKGILFSLLAFMSLVPKAAQANEEAIRIGVVQYVEHEALDAVLEGFQETLNASAYGERIEWDVNNASGVQATLQSMSEAVARNNDIIFAIATPAAQTLAVTEQEKPIFIAAVTDPVEAGLAESMEHPGRNVTGTSDMAPIDEQVDLLVRNFPDAKKVGLIYNSSEVNSQIQADRAIELLEGQGLSTKVATVISTNDIAQGLNSLMDEVDALFMVTDNTIDSAISLVGDMAKEAGIPTIGSSAEVVETNGLATVSNSYRDYGVQTAEMVIRMLDEDLNPADMPIELGNAFEIIVNDAFAEALNIDPASIK</sequence>
<feature type="signal peptide" evidence="1">
    <location>
        <begin position="1"/>
        <end position="36"/>
    </location>
</feature>
<dbReference type="Proteomes" id="UP000263232">
    <property type="component" value="Chromosome"/>
</dbReference>
<dbReference type="SUPFAM" id="SSF53822">
    <property type="entry name" value="Periplasmic binding protein-like I"/>
    <property type="match status" value="1"/>
</dbReference>
<feature type="chain" id="PRO_5016758831" evidence="1">
    <location>
        <begin position="37"/>
        <end position="324"/>
    </location>
</feature>
<dbReference type="InterPro" id="IPR007487">
    <property type="entry name" value="ABC_transpt-TYRBP-like"/>
</dbReference>
<accession>A0A347WNF1</accession>
<proteinExistence type="predicted"/>
<organism evidence="2 3">
    <name type="scientific">Suicoccus acidiformans</name>
    <dbReference type="NCBI Taxonomy" id="2036206"/>
    <lineage>
        <taxon>Bacteria</taxon>
        <taxon>Bacillati</taxon>
        <taxon>Bacillota</taxon>
        <taxon>Bacilli</taxon>
        <taxon>Lactobacillales</taxon>
        <taxon>Aerococcaceae</taxon>
        <taxon>Suicoccus</taxon>
    </lineage>
</organism>
<dbReference type="AlphaFoldDB" id="A0A347WNF1"/>
<evidence type="ECO:0000256" key="1">
    <source>
        <dbReference type="SAM" id="SignalP"/>
    </source>
</evidence>
<name>A0A347WNF1_9LACT</name>
<dbReference type="EMBL" id="CP023434">
    <property type="protein sequence ID" value="AXY26608.1"/>
    <property type="molecule type" value="Genomic_DNA"/>
</dbReference>
<dbReference type="InterPro" id="IPR028082">
    <property type="entry name" value="Peripla_BP_I"/>
</dbReference>
<dbReference type="Pfam" id="PF04392">
    <property type="entry name" value="ABC_sub_bind"/>
    <property type="match status" value="1"/>
</dbReference>
<protein>
    <submittedName>
        <fullName evidence="2">ABC transporter substrate-binding protein</fullName>
    </submittedName>
</protein>
<dbReference type="PANTHER" id="PTHR35271:SF1">
    <property type="entry name" value="ABC TRANSPORTER, SUBSTRATE-BINDING LIPOPROTEIN"/>
    <property type="match status" value="1"/>
</dbReference>
<dbReference type="PANTHER" id="PTHR35271">
    <property type="entry name" value="ABC TRANSPORTER, SUBSTRATE-BINDING LIPOPROTEIN-RELATED"/>
    <property type="match status" value="1"/>
</dbReference>
<dbReference type="Gene3D" id="3.40.50.2300">
    <property type="match status" value="2"/>
</dbReference>
<reference evidence="2 3" key="1">
    <citation type="submission" date="2017-09" db="EMBL/GenBank/DDBJ databases">
        <title>Complete genome sequence of Oxytococcus suis strain ZY16052.</title>
        <authorList>
            <person name="Li F."/>
        </authorList>
    </citation>
    <scope>NUCLEOTIDE SEQUENCE [LARGE SCALE GENOMIC DNA]</scope>
    <source>
        <strain evidence="2 3">ZY16052</strain>
    </source>
</reference>